<accession>A0ABR0AV78</accession>
<dbReference type="EMBL" id="JAOYFB010000039">
    <property type="protein sequence ID" value="KAK4028949.1"/>
    <property type="molecule type" value="Genomic_DNA"/>
</dbReference>
<evidence type="ECO:0000313" key="2">
    <source>
        <dbReference type="Proteomes" id="UP001234178"/>
    </source>
</evidence>
<evidence type="ECO:0000313" key="1">
    <source>
        <dbReference type="EMBL" id="KAK4028949.1"/>
    </source>
</evidence>
<dbReference type="Proteomes" id="UP001234178">
    <property type="component" value="Unassembled WGS sequence"/>
</dbReference>
<sequence length="69" mass="7471">MAGTFPVIAPPALQRANLPSRARSCTSHPNRITVTKLKLMLRTHVVPLRSMIIKVALIGESITRPAAVT</sequence>
<protein>
    <submittedName>
        <fullName evidence="1">Uncharacterized protein</fullName>
    </submittedName>
</protein>
<gene>
    <name evidence="1" type="ORF">OUZ56_021967</name>
</gene>
<reference evidence="1 2" key="1">
    <citation type="journal article" date="2023" name="Nucleic Acids Res.">
        <title>The hologenome of Daphnia magna reveals possible DNA methylation and microbiome-mediated evolution of the host genome.</title>
        <authorList>
            <person name="Chaturvedi A."/>
            <person name="Li X."/>
            <person name="Dhandapani V."/>
            <person name="Marshall H."/>
            <person name="Kissane S."/>
            <person name="Cuenca-Cambronero M."/>
            <person name="Asole G."/>
            <person name="Calvet F."/>
            <person name="Ruiz-Romero M."/>
            <person name="Marangio P."/>
            <person name="Guigo R."/>
            <person name="Rago D."/>
            <person name="Mirbahai L."/>
            <person name="Eastwood N."/>
            <person name="Colbourne J.K."/>
            <person name="Zhou J."/>
            <person name="Mallon E."/>
            <person name="Orsini L."/>
        </authorList>
    </citation>
    <scope>NUCLEOTIDE SEQUENCE [LARGE SCALE GENOMIC DNA]</scope>
    <source>
        <strain evidence="1">LRV0_1</strain>
    </source>
</reference>
<comment type="caution">
    <text evidence="1">The sequence shown here is derived from an EMBL/GenBank/DDBJ whole genome shotgun (WGS) entry which is preliminary data.</text>
</comment>
<organism evidence="1 2">
    <name type="scientific">Daphnia magna</name>
    <dbReference type="NCBI Taxonomy" id="35525"/>
    <lineage>
        <taxon>Eukaryota</taxon>
        <taxon>Metazoa</taxon>
        <taxon>Ecdysozoa</taxon>
        <taxon>Arthropoda</taxon>
        <taxon>Crustacea</taxon>
        <taxon>Branchiopoda</taxon>
        <taxon>Diplostraca</taxon>
        <taxon>Cladocera</taxon>
        <taxon>Anomopoda</taxon>
        <taxon>Daphniidae</taxon>
        <taxon>Daphnia</taxon>
    </lineage>
</organism>
<name>A0ABR0AV78_9CRUS</name>
<proteinExistence type="predicted"/>
<keyword evidence="2" id="KW-1185">Reference proteome</keyword>